<evidence type="ECO:0000256" key="1">
    <source>
        <dbReference type="SAM" id="Phobius"/>
    </source>
</evidence>
<evidence type="ECO:0000313" key="4">
    <source>
        <dbReference type="Proteomes" id="UP000812961"/>
    </source>
</evidence>
<evidence type="ECO:0000313" key="3">
    <source>
        <dbReference type="EMBL" id="MBW8684533.1"/>
    </source>
</evidence>
<evidence type="ECO:0000256" key="2">
    <source>
        <dbReference type="SAM" id="SignalP"/>
    </source>
</evidence>
<name>A0ABS7GA50_9BACT</name>
<organism evidence="3 4">
    <name type="scientific">Chitinophaga rhizophila</name>
    <dbReference type="NCBI Taxonomy" id="2866212"/>
    <lineage>
        <taxon>Bacteria</taxon>
        <taxon>Pseudomonadati</taxon>
        <taxon>Bacteroidota</taxon>
        <taxon>Chitinophagia</taxon>
        <taxon>Chitinophagales</taxon>
        <taxon>Chitinophagaceae</taxon>
        <taxon>Chitinophaga</taxon>
    </lineage>
</organism>
<sequence>MRKKLFLLLALLTSYYLPSTACDACNRKQTVVFSGLTHGKTPDSQWDYLIVLIIAAIVLLTLFYSVKWLIRPGEKSVDHIKQFVVNNNSYEG</sequence>
<keyword evidence="1" id="KW-1133">Transmembrane helix</keyword>
<accession>A0ABS7GA50</accession>
<protein>
    <recommendedName>
        <fullName evidence="5">Cbb3-type cytochrome oxidase component FixQ</fullName>
    </recommendedName>
</protein>
<dbReference type="RefSeq" id="WP_220249753.1">
    <property type="nucleotide sequence ID" value="NZ_JAICCF010000002.1"/>
</dbReference>
<dbReference type="EMBL" id="JAICCF010000002">
    <property type="protein sequence ID" value="MBW8684533.1"/>
    <property type="molecule type" value="Genomic_DNA"/>
</dbReference>
<keyword evidence="4" id="KW-1185">Reference proteome</keyword>
<reference evidence="3 4" key="1">
    <citation type="submission" date="2021-08" db="EMBL/GenBank/DDBJ databases">
        <title>The genome sequence of Chitinophaga sp. B61.</title>
        <authorList>
            <person name="Zhang X."/>
        </authorList>
    </citation>
    <scope>NUCLEOTIDE SEQUENCE [LARGE SCALE GENOMIC DNA]</scope>
    <source>
        <strain evidence="3 4">B61</strain>
    </source>
</reference>
<feature type="signal peptide" evidence="2">
    <location>
        <begin position="1"/>
        <end position="21"/>
    </location>
</feature>
<feature type="transmembrane region" description="Helical" evidence="1">
    <location>
        <begin position="48"/>
        <end position="66"/>
    </location>
</feature>
<keyword evidence="1" id="KW-0472">Membrane</keyword>
<evidence type="ECO:0008006" key="5">
    <source>
        <dbReference type="Google" id="ProtNLM"/>
    </source>
</evidence>
<keyword evidence="2" id="KW-0732">Signal</keyword>
<feature type="chain" id="PRO_5045285761" description="Cbb3-type cytochrome oxidase component FixQ" evidence="2">
    <location>
        <begin position="22"/>
        <end position="92"/>
    </location>
</feature>
<dbReference type="Proteomes" id="UP000812961">
    <property type="component" value="Unassembled WGS sequence"/>
</dbReference>
<keyword evidence="1" id="KW-0812">Transmembrane</keyword>
<proteinExistence type="predicted"/>
<comment type="caution">
    <text evidence="3">The sequence shown here is derived from an EMBL/GenBank/DDBJ whole genome shotgun (WGS) entry which is preliminary data.</text>
</comment>
<gene>
    <name evidence="3" type="ORF">K1Y79_09330</name>
</gene>